<protein>
    <submittedName>
        <fullName evidence="3">Outer membrane autotransporter protein</fullName>
    </submittedName>
</protein>
<dbReference type="GO" id="GO:0019867">
    <property type="term" value="C:outer membrane"/>
    <property type="evidence" value="ECO:0007669"/>
    <property type="project" value="InterPro"/>
</dbReference>
<keyword evidence="4" id="KW-1185">Reference proteome</keyword>
<comment type="caution">
    <text evidence="3">The sequence shown here is derived from an EMBL/GenBank/DDBJ whole genome shotgun (WGS) entry which is preliminary data.</text>
</comment>
<gene>
    <name evidence="3" type="ORF">GGR25_003042</name>
</gene>
<evidence type="ECO:0000256" key="1">
    <source>
        <dbReference type="SAM" id="SignalP"/>
    </source>
</evidence>
<dbReference type="EMBL" id="JACIDS010000004">
    <property type="protein sequence ID" value="MBB3931984.1"/>
    <property type="molecule type" value="Genomic_DNA"/>
</dbReference>
<dbReference type="InterPro" id="IPR036709">
    <property type="entry name" value="Autotransporte_beta_dom_sf"/>
</dbReference>
<dbReference type="SUPFAM" id="SSF103515">
    <property type="entry name" value="Autotransporter"/>
    <property type="match status" value="1"/>
</dbReference>
<feature type="signal peptide" evidence="1">
    <location>
        <begin position="1"/>
        <end position="26"/>
    </location>
</feature>
<reference evidence="3 4" key="1">
    <citation type="submission" date="2020-08" db="EMBL/GenBank/DDBJ databases">
        <title>Genomic Encyclopedia of Type Strains, Phase IV (KMG-IV): sequencing the most valuable type-strain genomes for metagenomic binning, comparative biology and taxonomic classification.</title>
        <authorList>
            <person name="Goeker M."/>
        </authorList>
    </citation>
    <scope>NUCLEOTIDE SEQUENCE [LARGE SCALE GENOMIC DNA]</scope>
    <source>
        <strain evidence="3 4">DSM 25966</strain>
    </source>
</reference>
<feature type="domain" description="Autotransporter" evidence="2">
    <location>
        <begin position="704"/>
        <end position="982"/>
    </location>
</feature>
<keyword evidence="1" id="KW-0732">Signal</keyword>
<feature type="chain" id="PRO_5032987002" evidence="1">
    <location>
        <begin position="27"/>
        <end position="982"/>
    </location>
</feature>
<name>A0A840AR89_9HYPH</name>
<dbReference type="RefSeq" id="WP_183399664.1">
    <property type="nucleotide sequence ID" value="NZ_JACIDS010000004.1"/>
</dbReference>
<dbReference type="AlphaFoldDB" id="A0A840AR89"/>
<dbReference type="Proteomes" id="UP000553963">
    <property type="component" value="Unassembled WGS sequence"/>
</dbReference>
<dbReference type="InterPro" id="IPR005546">
    <property type="entry name" value="Autotransporte_beta"/>
</dbReference>
<dbReference type="Gene3D" id="2.40.128.130">
    <property type="entry name" value="Autotransporter beta-domain"/>
    <property type="match status" value="1"/>
</dbReference>
<sequence length="982" mass="99929">MTIDRSDIRCPAGAWTLLVAGLSAGAAVTPARAETPLLFSYVTLNYGDTDTFLTGIRGDNIVGNYVIPGTTETGGLYYNMTSGTWSAMPVATPNGVNFPGAIGSSPYGPSFGTPSGILRTVGSYQTEASAPYDLSYLYDGAAAPGQQITYLAYPGSPGENTLFTIAHSNFGNQVVGDYDTDLATGNAFIYNIDTGTYTNNNVPGAISTTAYGIYGDKIAGGYAAIDQGSGLSLEHGYIYDQTTGTYTTYDHPGAVATHFEGITGAGRAGEYNLVANWITADGVTHPAVLHVAADGSTTWYEIDIPGDVVSSNSAYGDNVVGVYLANGKINGYVATIPGMYNPIRNTQTLTSTADDDAVLSGIKGDDIVNEGTINVSGARGLAIRGDTYGVLTNKGSVMASGLAGAAVDMHGNYGTLLNSGTLQASFEADALRTGEDSKGSVIVNTGIIDGRIAAMGGADKRFENSGWIGVTGTGVTITDLFRGTFVQTAAGTLAVRVRDEGNDNLYVAGTVRLAGTLEADFQTSNLLKSYTVVGATEGVTGAFDAVATQGLPALFAATVGYTPTEAMLNVAANLAGQPGNTANQSAVGGAIDGIINNTGDNTLAPLPTALSPLYALSASQLPAALGALSGEGYASEQTVLAGDSLYSRQALLGRLRQGSYGGQGGAMASLSDGGPTLAYAEGTKQPASVEALGYATTEGGARSAGASGTTLWGQAFGGWADLDGSAGTSDVSESIGGIISGADIRVDNWLLGGALGYSQSNADVAALGSSFKVDSFLLALYGGTQAGPVNFRFGGSYAFNQINADRTIAYPGFLQQASAQYDGSTAQVFGEVGYGLAVQSVALEPFAGLAFVNVNTDGFAETGASAGLTGTADSMGVGYGTLGIRAATTIALSGGAVLQPRASVAWQYAFADITPTAQMAFLTTPSANFSVVGTPLAENTALLELGADLLVAPHARLGLSYIGQFAQDVSDNAVQANLAWSF</sequence>
<proteinExistence type="predicted"/>
<dbReference type="InterPro" id="IPR006315">
    <property type="entry name" value="OM_autotransptr_brl_dom"/>
</dbReference>
<accession>A0A840AR89</accession>
<dbReference type="Pfam" id="PF03797">
    <property type="entry name" value="Autotransporter"/>
    <property type="match status" value="1"/>
</dbReference>
<dbReference type="PROSITE" id="PS51208">
    <property type="entry name" value="AUTOTRANSPORTER"/>
    <property type="match status" value="1"/>
</dbReference>
<evidence type="ECO:0000313" key="4">
    <source>
        <dbReference type="Proteomes" id="UP000553963"/>
    </source>
</evidence>
<dbReference type="NCBIfam" id="TIGR01414">
    <property type="entry name" value="autotrans_barl"/>
    <property type="match status" value="1"/>
</dbReference>
<evidence type="ECO:0000313" key="3">
    <source>
        <dbReference type="EMBL" id="MBB3931984.1"/>
    </source>
</evidence>
<organism evidence="3 4">
    <name type="scientific">Kaistia hirudinis</name>
    <dbReference type="NCBI Taxonomy" id="1293440"/>
    <lineage>
        <taxon>Bacteria</taxon>
        <taxon>Pseudomonadati</taxon>
        <taxon>Pseudomonadota</taxon>
        <taxon>Alphaproteobacteria</taxon>
        <taxon>Hyphomicrobiales</taxon>
        <taxon>Kaistiaceae</taxon>
        <taxon>Kaistia</taxon>
    </lineage>
</organism>
<evidence type="ECO:0000259" key="2">
    <source>
        <dbReference type="PROSITE" id="PS51208"/>
    </source>
</evidence>
<dbReference type="SMART" id="SM00869">
    <property type="entry name" value="Autotransporter"/>
    <property type="match status" value="1"/>
</dbReference>